<feature type="chain" id="PRO_5005281828" description="Lysozyme inhibitor LprI-like N-terminal domain-containing protein" evidence="1">
    <location>
        <begin position="25"/>
        <end position="144"/>
    </location>
</feature>
<dbReference type="AlphaFoldDB" id="A0A0J6T6Y1"/>
<dbReference type="RefSeq" id="WP_048443253.1">
    <property type="nucleotide sequence ID" value="NZ_LABY01000034.1"/>
</dbReference>
<feature type="signal peptide" evidence="1">
    <location>
        <begin position="1"/>
        <end position="24"/>
    </location>
</feature>
<evidence type="ECO:0000313" key="3">
    <source>
        <dbReference type="EMBL" id="KMO41298.1"/>
    </source>
</evidence>
<evidence type="ECO:0000313" key="4">
    <source>
        <dbReference type="Proteomes" id="UP000035955"/>
    </source>
</evidence>
<feature type="domain" description="Lysozyme inhibitor LprI-like N-terminal" evidence="2">
    <location>
        <begin position="48"/>
        <end position="137"/>
    </location>
</feature>
<reference evidence="3 4" key="1">
    <citation type="submission" date="2015-03" db="EMBL/GenBank/DDBJ databases">
        <title>Genome sequencing of Methylobacterium variabile DSM 16961.</title>
        <authorList>
            <person name="Chaudhry V."/>
            <person name="Patil P.B."/>
        </authorList>
    </citation>
    <scope>NUCLEOTIDE SEQUENCE [LARGE SCALE GENOMIC DNA]</scope>
    <source>
        <strain evidence="3 4">DSM 16961</strain>
    </source>
</reference>
<evidence type="ECO:0000256" key="1">
    <source>
        <dbReference type="SAM" id="SignalP"/>
    </source>
</evidence>
<dbReference type="Pfam" id="PF07007">
    <property type="entry name" value="LprI"/>
    <property type="match status" value="1"/>
</dbReference>
<proteinExistence type="predicted"/>
<keyword evidence="4" id="KW-1185">Reference proteome</keyword>
<accession>A0A0J6T6Y1</accession>
<comment type="caution">
    <text evidence="3">The sequence shown here is derived from an EMBL/GenBank/DDBJ whole genome shotgun (WGS) entry which is preliminary data.</text>
</comment>
<dbReference type="Gene3D" id="1.20.1270.180">
    <property type="match status" value="1"/>
</dbReference>
<keyword evidence="1" id="KW-0732">Signal</keyword>
<dbReference type="OrthoDB" id="9974997at2"/>
<dbReference type="Proteomes" id="UP000035955">
    <property type="component" value="Unassembled WGS sequence"/>
</dbReference>
<protein>
    <recommendedName>
        <fullName evidence="2">Lysozyme inhibitor LprI-like N-terminal domain-containing protein</fullName>
    </recommendedName>
</protein>
<name>A0A0J6T6Y1_9HYPH</name>
<organism evidence="3 4">
    <name type="scientific">Methylobacterium variabile</name>
    <dbReference type="NCBI Taxonomy" id="298794"/>
    <lineage>
        <taxon>Bacteria</taxon>
        <taxon>Pseudomonadati</taxon>
        <taxon>Pseudomonadota</taxon>
        <taxon>Alphaproteobacteria</taxon>
        <taxon>Hyphomicrobiales</taxon>
        <taxon>Methylobacteriaceae</taxon>
        <taxon>Methylobacterium</taxon>
    </lineage>
</organism>
<sequence length="144" mass="14965">MARAAAPIAAALLGLAVAGGPASAAPAGLIDIEDRAPQCAKSGDRVLCLSDLSVHSAARVRAALRKARAALAASRTIPDADRAAALDILTRTQKAWRAYVRLRCEGEVPVTFTGGTGRNPAVLTCLRIHDERRTAELLDIAGMS</sequence>
<gene>
    <name evidence="3" type="ORF">VQ02_06010</name>
</gene>
<evidence type="ECO:0000259" key="2">
    <source>
        <dbReference type="Pfam" id="PF07007"/>
    </source>
</evidence>
<dbReference type="EMBL" id="LABY01000034">
    <property type="protein sequence ID" value="KMO41298.1"/>
    <property type="molecule type" value="Genomic_DNA"/>
</dbReference>
<dbReference type="InterPro" id="IPR009739">
    <property type="entry name" value="LprI-like_N"/>
</dbReference>
<dbReference type="PATRIC" id="fig|298794.3.peg.5098"/>